<name>A0A482MHT9_9CAUD</name>
<dbReference type="EMBL" id="MK618715">
    <property type="protein sequence ID" value="QBQ72194.1"/>
    <property type="molecule type" value="Genomic_DNA"/>
</dbReference>
<evidence type="ECO:0000313" key="1">
    <source>
        <dbReference type="EMBL" id="QBQ72194.1"/>
    </source>
</evidence>
<proteinExistence type="predicted"/>
<keyword evidence="2" id="KW-1185">Reference proteome</keyword>
<dbReference type="Proteomes" id="UP000307326">
    <property type="component" value="Segment"/>
</dbReference>
<gene>
    <name evidence="1" type="ORF">CPT_Parlo_045</name>
</gene>
<organism evidence="1 2">
    <name type="scientific">Serratia phage Parlo</name>
    <dbReference type="NCBI Taxonomy" id="2557554"/>
    <lineage>
        <taxon>Viruses</taxon>
        <taxon>Duplodnaviria</taxon>
        <taxon>Heunggongvirae</taxon>
        <taxon>Uroviricota</taxon>
        <taxon>Caudoviricetes</taxon>
        <taxon>Parlovirus</taxon>
        <taxon>Parlovirus parlo</taxon>
    </lineage>
</organism>
<reference evidence="2" key="1">
    <citation type="submission" date="2019-03" db="EMBL/GenBank/DDBJ databases">
        <authorList>
            <person name="Bockoven R."/>
            <person name="Gutierrez J."/>
            <person name="Newkirk H."/>
            <person name="Liu M."/>
            <person name="Ramsey J."/>
            <person name="Cahill J."/>
        </authorList>
    </citation>
    <scope>NUCLEOTIDE SEQUENCE [LARGE SCALE GENOMIC DNA]</scope>
</reference>
<sequence>MQVPETVAALVKSLENLRQTGNDDGVQLTRQAEWIADALEYLHKMQKEQPRNIMLAGLIAIAPKVAASAPPAGKWAFKPKDNDPATLRYCIEQALEYVSQCALGHDLPHCVHHANQAEALMREALDLLDEVADA</sequence>
<accession>A0A482MHT9</accession>
<protein>
    <submittedName>
        <fullName evidence="1">Uncharacterized protein</fullName>
    </submittedName>
</protein>
<evidence type="ECO:0000313" key="2">
    <source>
        <dbReference type="Proteomes" id="UP000307326"/>
    </source>
</evidence>